<keyword evidence="4 6" id="KW-1133">Transmembrane helix</keyword>
<dbReference type="PANTHER" id="PTHR30250:SF26">
    <property type="entry name" value="PSMA PROTEIN"/>
    <property type="match status" value="1"/>
</dbReference>
<feature type="transmembrane region" description="Helical" evidence="6">
    <location>
        <begin position="12"/>
        <end position="29"/>
    </location>
</feature>
<feature type="transmembrane region" description="Helical" evidence="6">
    <location>
        <begin position="436"/>
        <end position="457"/>
    </location>
</feature>
<evidence type="ECO:0000256" key="2">
    <source>
        <dbReference type="ARBA" id="ARBA00022475"/>
    </source>
</evidence>
<keyword evidence="2" id="KW-1003">Cell membrane</keyword>
<feature type="transmembrane region" description="Helical" evidence="6">
    <location>
        <begin position="161"/>
        <end position="183"/>
    </location>
</feature>
<dbReference type="AlphaFoldDB" id="A0A385JMR8"/>
<feature type="transmembrane region" description="Helical" evidence="6">
    <location>
        <begin position="231"/>
        <end position="260"/>
    </location>
</feature>
<feature type="transmembrane region" description="Helical" evidence="6">
    <location>
        <begin position="189"/>
        <end position="210"/>
    </location>
</feature>
<organism evidence="7">
    <name type="scientific">Proteus vulgaris</name>
    <dbReference type="NCBI Taxonomy" id="585"/>
    <lineage>
        <taxon>Bacteria</taxon>
        <taxon>Pseudomonadati</taxon>
        <taxon>Pseudomonadota</taxon>
        <taxon>Gammaproteobacteria</taxon>
        <taxon>Enterobacterales</taxon>
        <taxon>Morganellaceae</taxon>
        <taxon>Proteus</taxon>
    </lineage>
</organism>
<evidence type="ECO:0000256" key="6">
    <source>
        <dbReference type="SAM" id="Phobius"/>
    </source>
</evidence>
<feature type="transmembrane region" description="Helical" evidence="6">
    <location>
        <begin position="272"/>
        <end position="294"/>
    </location>
</feature>
<keyword evidence="3 6" id="KW-0812">Transmembrane</keyword>
<feature type="transmembrane region" description="Helical" evidence="6">
    <location>
        <begin position="378"/>
        <end position="400"/>
    </location>
</feature>
<evidence type="ECO:0000256" key="3">
    <source>
        <dbReference type="ARBA" id="ARBA00022692"/>
    </source>
</evidence>
<feature type="transmembrane region" description="Helical" evidence="6">
    <location>
        <begin position="41"/>
        <end position="63"/>
    </location>
</feature>
<keyword evidence="5 6" id="KW-0472">Membrane</keyword>
<feature type="transmembrane region" description="Helical" evidence="6">
    <location>
        <begin position="88"/>
        <end position="116"/>
    </location>
</feature>
<dbReference type="InterPro" id="IPR050833">
    <property type="entry name" value="Poly_Biosynth_Transport"/>
</dbReference>
<feature type="transmembrane region" description="Helical" evidence="6">
    <location>
        <begin position="406"/>
        <end position="424"/>
    </location>
</feature>
<name>A0A385JMR8_PROVU</name>
<feature type="transmembrane region" description="Helical" evidence="6">
    <location>
        <begin position="463"/>
        <end position="483"/>
    </location>
</feature>
<evidence type="ECO:0000313" key="7">
    <source>
        <dbReference type="EMBL" id="AXY99581.1"/>
    </source>
</evidence>
<dbReference type="GO" id="GO:0005886">
    <property type="term" value="C:plasma membrane"/>
    <property type="evidence" value="ECO:0007669"/>
    <property type="project" value="UniProtKB-SubCell"/>
</dbReference>
<protein>
    <submittedName>
        <fullName evidence="7">Wzx</fullName>
    </submittedName>
</protein>
<proteinExistence type="predicted"/>
<evidence type="ECO:0000256" key="1">
    <source>
        <dbReference type="ARBA" id="ARBA00004651"/>
    </source>
</evidence>
<comment type="subcellular location">
    <subcellularLocation>
        <location evidence="1">Cell membrane</location>
        <topology evidence="1">Multi-pass membrane protein</topology>
    </subcellularLocation>
</comment>
<dbReference type="EMBL" id="KY710702">
    <property type="protein sequence ID" value="AXY99581.1"/>
    <property type="molecule type" value="Genomic_DNA"/>
</dbReference>
<reference evidence="7" key="1">
    <citation type="journal article" date="2017" name="PLoS ONE">
        <title>Genetic diversity of the O antigens of Proteus species and the development of a suspension array for molecular serotyping.</title>
        <authorList>
            <person name="Yu X."/>
            <person name="Torzewska A."/>
            <person name="Zhang X."/>
            <person name="Yin Z."/>
            <person name="Drzewiecka D."/>
            <person name="Cao H."/>
            <person name="Liu B."/>
            <person name="Knirel Y.A."/>
            <person name="Rozalski A."/>
            <person name="Wang L."/>
        </authorList>
    </citation>
    <scope>NUCLEOTIDE SEQUENCE</scope>
    <source>
        <strain evidence="7">PrK 48/57</strain>
    </source>
</reference>
<dbReference type="PANTHER" id="PTHR30250">
    <property type="entry name" value="PST FAMILY PREDICTED COLANIC ACID TRANSPORTER"/>
    <property type="match status" value="1"/>
</dbReference>
<accession>A0A385JMR8</accession>
<dbReference type="RefSeq" id="WP_349481897.1">
    <property type="nucleotide sequence ID" value="NZ_JBEEUZ010000008.1"/>
</dbReference>
<evidence type="ECO:0000256" key="4">
    <source>
        <dbReference type="ARBA" id="ARBA00022989"/>
    </source>
</evidence>
<feature type="transmembrane region" description="Helical" evidence="6">
    <location>
        <begin position="347"/>
        <end position="366"/>
    </location>
</feature>
<evidence type="ECO:0000256" key="5">
    <source>
        <dbReference type="ARBA" id="ARBA00023136"/>
    </source>
</evidence>
<sequence>MKRFSNVLKNSVLLYFRMVVGLFVSLYISRISLDILGVDTFGLYTIIASFVIVGGVLVNVATVSMQRHLSEKIGENLSRTLSTESKNVLDACVIVNTMLGIFSILLIILFGTVYINLYLNQDIVNISIIWYVFYVSIATFLISFTTSPYLTLLISFEDTKYYALIMILEIISKLISILCLYLTGSKSILDYTIAIFISILITRLILFLIVKNRYKNIPLTLTYDWNIIKPILSFTGWNLWGGIASVMSLQGVTFLINIFFGLSVNTARAISLQIYSAVTQLVNSIQIAIAPQLVKSNGKENNYFSQLFILSGKITIYLAFLISLILYENTESLLDLWLDNYPPVTIIFLKFTYIEIILTSLGYPVLSAVQANGNIKKYQLVVGGLMILNIPFIFISISLYETYISIYIVSIIISSISLLYRLIYAKKIMGSIVNEYLFSVVIKGILVLLLSLILTNLIHCNTIILNILINGIIFSILFFLIILSNEEKKSILSQINRLLRVNI</sequence>
<feature type="transmembrane region" description="Helical" evidence="6">
    <location>
        <begin position="128"/>
        <end position="154"/>
    </location>
</feature>
<feature type="transmembrane region" description="Helical" evidence="6">
    <location>
        <begin position="306"/>
        <end position="327"/>
    </location>
</feature>